<dbReference type="PANTHER" id="PTHR19307:SF12">
    <property type="entry name" value="TUMOR PROTEIN D52"/>
    <property type="match status" value="1"/>
</dbReference>
<reference evidence="4 5" key="1">
    <citation type="journal article" date="2010" name="Nature">
        <title>The sequence and de novo assembly of the giant panda genome.</title>
        <authorList>
            <person name="Li R."/>
            <person name="Fan W."/>
            <person name="Tian G."/>
            <person name="Zhu H."/>
            <person name="He L."/>
            <person name="Cai J."/>
            <person name="Huang Q."/>
            <person name="Cai Q."/>
            <person name="Li B."/>
            <person name="Bai Y."/>
            <person name="Zhang Z."/>
            <person name="Zhang Y."/>
            <person name="Wang W."/>
            <person name="Li J."/>
            <person name="Wei F."/>
            <person name="Li H."/>
            <person name="Jian M."/>
            <person name="Li J."/>
            <person name="Zhang Z."/>
            <person name="Nielsen R."/>
            <person name="Li D."/>
            <person name="Gu W."/>
            <person name="Yang Z."/>
            <person name="Xuan Z."/>
            <person name="Ryder O.A."/>
            <person name="Leung F.C."/>
            <person name="Zhou Y."/>
            <person name="Cao J."/>
            <person name="Sun X."/>
            <person name="Fu Y."/>
            <person name="Fang X."/>
            <person name="Guo X."/>
            <person name="Wang B."/>
            <person name="Hou R."/>
            <person name="Shen F."/>
            <person name="Mu B."/>
            <person name="Ni P."/>
            <person name="Lin R."/>
            <person name="Qian W."/>
            <person name="Wang G."/>
            <person name="Yu C."/>
            <person name="Nie W."/>
            <person name="Wang J."/>
            <person name="Wu Z."/>
            <person name="Liang H."/>
            <person name="Min J."/>
            <person name="Wu Q."/>
            <person name="Cheng S."/>
            <person name="Ruan J."/>
            <person name="Wang M."/>
            <person name="Shi Z."/>
            <person name="Wen M."/>
            <person name="Liu B."/>
            <person name="Ren X."/>
            <person name="Zheng H."/>
            <person name="Dong D."/>
            <person name="Cook K."/>
            <person name="Shan G."/>
            <person name="Zhang H."/>
            <person name="Kosiol C."/>
            <person name="Xie X."/>
            <person name="Lu Z."/>
            <person name="Zheng H."/>
            <person name="Li Y."/>
            <person name="Steiner C.C."/>
            <person name="Lam T.T."/>
            <person name="Lin S."/>
            <person name="Zhang Q."/>
            <person name="Li G."/>
            <person name="Tian J."/>
            <person name="Gong T."/>
            <person name="Liu H."/>
            <person name="Zhang D."/>
            <person name="Fang L."/>
            <person name="Ye C."/>
            <person name="Zhang J."/>
            <person name="Hu W."/>
            <person name="Xu A."/>
            <person name="Ren Y."/>
            <person name="Zhang G."/>
            <person name="Bruford M.W."/>
            <person name="Li Q."/>
            <person name="Ma L."/>
            <person name="Guo Y."/>
            <person name="An N."/>
            <person name="Hu Y."/>
            <person name="Zheng Y."/>
            <person name="Shi Y."/>
            <person name="Li Z."/>
            <person name="Liu Q."/>
            <person name="Chen Y."/>
            <person name="Zhao J."/>
            <person name="Qu N."/>
            <person name="Zhao S."/>
            <person name="Tian F."/>
            <person name="Wang X."/>
            <person name="Wang H."/>
            <person name="Xu L."/>
            <person name="Liu X."/>
            <person name="Vinar T."/>
            <person name="Wang Y."/>
            <person name="Lam T.W."/>
            <person name="Yiu S.M."/>
            <person name="Liu S."/>
            <person name="Zhang H."/>
            <person name="Li D."/>
            <person name="Huang Y."/>
            <person name="Wang X."/>
            <person name="Yang G."/>
            <person name="Jiang Z."/>
            <person name="Wang J."/>
            <person name="Qin N."/>
            <person name="Li L."/>
            <person name="Li J."/>
            <person name="Bolund L."/>
            <person name="Kristiansen K."/>
            <person name="Wong G.K."/>
            <person name="Olson M."/>
            <person name="Zhang X."/>
            <person name="Li S."/>
            <person name="Yang H."/>
            <person name="Wang J."/>
            <person name="Wang J."/>
        </authorList>
    </citation>
    <scope>NUCLEOTIDE SEQUENCE [LARGE SCALE GENOMIC DNA]</scope>
</reference>
<comment type="similarity">
    <text evidence="1">Belongs to the TPD52 family.</text>
</comment>
<evidence type="ECO:0008006" key="6">
    <source>
        <dbReference type="Google" id="ProtNLM"/>
    </source>
</evidence>
<evidence type="ECO:0000313" key="5">
    <source>
        <dbReference type="Proteomes" id="UP000008912"/>
    </source>
</evidence>
<dbReference type="GeneTree" id="ENSGT01010000224113"/>
<evidence type="ECO:0000256" key="3">
    <source>
        <dbReference type="SAM" id="MobiDB-lite"/>
    </source>
</evidence>
<protein>
    <recommendedName>
        <fullName evidence="6">Tumor protein D52</fullName>
    </recommendedName>
</protein>
<dbReference type="Ensembl" id="ENSAMET00000045468.1">
    <property type="protein sequence ID" value="ENSAMEP00000041212.1"/>
    <property type="gene ID" value="ENSAMEG00000029323.1"/>
</dbReference>
<proteinExistence type="inferred from homology"/>
<dbReference type="GO" id="GO:0005737">
    <property type="term" value="C:cytoplasm"/>
    <property type="evidence" value="ECO:0007669"/>
    <property type="project" value="TreeGrafter"/>
</dbReference>
<dbReference type="Proteomes" id="UP000008912">
    <property type="component" value="Unassembled WGS sequence"/>
</dbReference>
<dbReference type="GO" id="GO:0030183">
    <property type="term" value="P:B cell differentiation"/>
    <property type="evidence" value="ECO:0007669"/>
    <property type="project" value="TreeGrafter"/>
</dbReference>
<sequence>MPAMRNSPTFKSFEEKVENLKSKVGGNKPAGADFGDVLNSAANASATEATPKQTEEETQ</sequence>
<feature type="compositionally biased region" description="Low complexity" evidence="3">
    <location>
        <begin position="39"/>
        <end position="50"/>
    </location>
</feature>
<dbReference type="PANTHER" id="PTHR19307">
    <property type="entry name" value="TUMOR PROTEIN D52"/>
    <property type="match status" value="1"/>
</dbReference>
<dbReference type="InParanoid" id="A0A7N5KPI3"/>
<feature type="region of interest" description="Disordered" evidence="3">
    <location>
        <begin position="21"/>
        <end position="59"/>
    </location>
</feature>
<dbReference type="InterPro" id="IPR007327">
    <property type="entry name" value="TPD52"/>
</dbReference>
<accession>A0A7N5KPI3</accession>
<organism evidence="4 5">
    <name type="scientific">Ailuropoda melanoleuca</name>
    <name type="common">Giant panda</name>
    <dbReference type="NCBI Taxonomy" id="9646"/>
    <lineage>
        <taxon>Eukaryota</taxon>
        <taxon>Metazoa</taxon>
        <taxon>Chordata</taxon>
        <taxon>Craniata</taxon>
        <taxon>Vertebrata</taxon>
        <taxon>Euteleostomi</taxon>
        <taxon>Mammalia</taxon>
        <taxon>Eutheria</taxon>
        <taxon>Laurasiatheria</taxon>
        <taxon>Carnivora</taxon>
        <taxon>Caniformia</taxon>
        <taxon>Ursidae</taxon>
        <taxon>Ailuropoda</taxon>
    </lineage>
</organism>
<name>A0A7N5KPI3_AILME</name>
<dbReference type="AlphaFoldDB" id="A0A7N5KPI3"/>
<evidence type="ECO:0000256" key="2">
    <source>
        <dbReference type="ARBA" id="ARBA00023054"/>
    </source>
</evidence>
<evidence type="ECO:0000256" key="1">
    <source>
        <dbReference type="ARBA" id="ARBA00005702"/>
    </source>
</evidence>
<reference evidence="4" key="3">
    <citation type="submission" date="2025-09" db="UniProtKB">
        <authorList>
            <consortium name="Ensembl"/>
        </authorList>
    </citation>
    <scope>IDENTIFICATION</scope>
</reference>
<keyword evidence="2" id="KW-0175">Coiled coil</keyword>
<evidence type="ECO:0000313" key="4">
    <source>
        <dbReference type="Ensembl" id="ENSAMEP00000041212.1"/>
    </source>
</evidence>
<reference evidence="4" key="2">
    <citation type="submission" date="2025-08" db="UniProtKB">
        <authorList>
            <consortium name="Ensembl"/>
        </authorList>
    </citation>
    <scope>IDENTIFICATION</scope>
</reference>
<keyword evidence="5" id="KW-1185">Reference proteome</keyword>